<dbReference type="AlphaFoldDB" id="A0A485LUE0"/>
<dbReference type="PROSITE" id="PS50848">
    <property type="entry name" value="START"/>
    <property type="match status" value="1"/>
</dbReference>
<organism evidence="2">
    <name type="scientific">anaerobic digester metagenome</name>
    <dbReference type="NCBI Taxonomy" id="1263854"/>
    <lineage>
        <taxon>unclassified sequences</taxon>
        <taxon>metagenomes</taxon>
        <taxon>ecological metagenomes</taxon>
    </lineage>
</organism>
<dbReference type="GO" id="GO:0008289">
    <property type="term" value="F:lipid binding"/>
    <property type="evidence" value="ECO:0007669"/>
    <property type="project" value="InterPro"/>
</dbReference>
<dbReference type="GO" id="GO:0005737">
    <property type="term" value="C:cytoplasm"/>
    <property type="evidence" value="ECO:0007669"/>
    <property type="project" value="UniProtKB-ARBA"/>
</dbReference>
<evidence type="ECO:0000313" key="2">
    <source>
        <dbReference type="EMBL" id="VFU11571.1"/>
    </source>
</evidence>
<dbReference type="Pfam" id="PF01852">
    <property type="entry name" value="START"/>
    <property type="match status" value="1"/>
</dbReference>
<dbReference type="Gene3D" id="3.30.530.20">
    <property type="match status" value="1"/>
</dbReference>
<dbReference type="EMBL" id="CAADRM010000013">
    <property type="protein sequence ID" value="VFU11571.1"/>
    <property type="molecule type" value="Genomic_DNA"/>
</dbReference>
<dbReference type="InterPro" id="IPR028347">
    <property type="entry name" value="START_dom_prot"/>
</dbReference>
<proteinExistence type="predicted"/>
<accession>A0A485LUE0</accession>
<dbReference type="SUPFAM" id="SSF55961">
    <property type="entry name" value="Bet v1-like"/>
    <property type="match status" value="1"/>
</dbReference>
<dbReference type="InterPro" id="IPR023393">
    <property type="entry name" value="START-like_dom_sf"/>
</dbReference>
<dbReference type="SMART" id="SM00234">
    <property type="entry name" value="START"/>
    <property type="match status" value="1"/>
</dbReference>
<feature type="domain" description="START" evidence="1">
    <location>
        <begin position="25"/>
        <end position="187"/>
    </location>
</feature>
<dbReference type="PANTHER" id="PTHR19308:SF14">
    <property type="entry name" value="START DOMAIN-CONTAINING PROTEIN"/>
    <property type="match status" value="1"/>
</dbReference>
<sequence length="217" mass="24279">MKSVPAVVLTLFLCAFSAFGAPPGEGWTLAKEGEGIEVYTRPIEGMDAKEFVGITEVDAPMEVILEVFRDIPSFPEWFGFCRDIEVLQEYSPSHKLVYFVLATQWPTKDRDMVIDAVIDVDEAGGKSVITMKALEEEVVPKTKKYVRMTYMIGQSTLTELNGGTTRVVYRVRSDPGGYIPSALSNLLAKDQPYLTLKGLKEMVKDEVYHERAGLKRD</sequence>
<dbReference type="PIRSF" id="PIRSF039033">
    <property type="entry name" value="START_dom"/>
    <property type="match status" value="1"/>
</dbReference>
<gene>
    <name evidence="2" type="ORF">SCFA_110034</name>
</gene>
<dbReference type="InterPro" id="IPR002913">
    <property type="entry name" value="START_lipid-bd_dom"/>
</dbReference>
<dbReference type="PANTHER" id="PTHR19308">
    <property type="entry name" value="PHOSPHATIDYLCHOLINE TRANSFER PROTEIN"/>
    <property type="match status" value="1"/>
</dbReference>
<protein>
    <submittedName>
        <fullName evidence="2">START domain protein</fullName>
    </submittedName>
</protein>
<name>A0A485LUE0_9ZZZZ</name>
<evidence type="ECO:0000259" key="1">
    <source>
        <dbReference type="PROSITE" id="PS50848"/>
    </source>
</evidence>
<dbReference type="InterPro" id="IPR051213">
    <property type="entry name" value="START_lipid_transfer"/>
</dbReference>
<reference evidence="2" key="1">
    <citation type="submission" date="2019-03" db="EMBL/GenBank/DDBJ databases">
        <authorList>
            <person name="Hao L."/>
        </authorList>
    </citation>
    <scope>NUCLEOTIDE SEQUENCE</scope>
</reference>
<dbReference type="CDD" id="cd08876">
    <property type="entry name" value="START_1"/>
    <property type="match status" value="1"/>
</dbReference>